<keyword evidence="3" id="KW-0645">Protease</keyword>
<dbReference type="InterPro" id="IPR024079">
    <property type="entry name" value="MetalloPept_cat_dom_sf"/>
</dbReference>
<proteinExistence type="inferred from homology"/>
<evidence type="ECO:0000256" key="7">
    <source>
        <dbReference type="ARBA" id="ARBA00023049"/>
    </source>
</evidence>
<keyword evidence="8" id="KW-0732">Signal</keyword>
<dbReference type="InterPro" id="IPR042089">
    <property type="entry name" value="Peptidase_M13_dom_2"/>
</dbReference>
<protein>
    <submittedName>
        <fullName evidence="11">M13 family metallopeptidase</fullName>
    </submittedName>
</protein>
<organism evidence="11 12">
    <name type="scientific">Pseudobowmanella zhangzhouensis</name>
    <dbReference type="NCBI Taxonomy" id="1537679"/>
    <lineage>
        <taxon>Bacteria</taxon>
        <taxon>Pseudomonadati</taxon>
        <taxon>Pseudomonadota</taxon>
        <taxon>Gammaproteobacteria</taxon>
        <taxon>Alteromonadales</taxon>
        <taxon>Alteromonadaceae</taxon>
    </lineage>
</organism>
<keyword evidence="12" id="KW-1185">Reference proteome</keyword>
<comment type="similarity">
    <text evidence="2">Belongs to the peptidase M13 family.</text>
</comment>
<dbReference type="InterPro" id="IPR000718">
    <property type="entry name" value="Peptidase_M13"/>
</dbReference>
<sequence length="674" mass="76131">MRFKYSLLAAALLLSGTSAIAEPAVQSGVDLQALDRQTRPQDDFYQFANGGWLDNTPIPDIYSGYTIYHQVYEDAEVALKAIIEQAAQNKQQAGSEAQKVGDLYNSWMDAEAINKLGVSPLLPAIAQIDAISTQEQLQAMLAKLSRAGVDLPFAFYIQPDLKNSAEYAVYFSQNGLTLPDRDYYLQTDNEKFAKAREGLPGYIKQMLSFVDHTATAVRAQAIIDFETQIAQQQWSRVDNRDDEKTYNPYPVAELSKLGTHLQWQPMLSTLGLDKAEKVIISQPDYFMAMDKMLQSVDLSVWKDYLKYNLIRAHATDLGDDVDEVHFQFMAKTLSGQEKQRPRWKRGISLVNGSLGEAVGRLYVEQHFPAKAKSKMQELVNNVLTVLDEGIDKLEWMSDETKIKAKQKAANFTTKIGYPDKWRDYSKLNIVEGDHFGNAQRVHDYNYQRQVDKLGQPIDRTEWFMTPQTVNAYYDPTQNEIVFPAARLQPPFFQLSADDAINYGAIGGVIGHEISHGFDDSGSKYDGDGNLKNWWSESDRKAFEQRTTMLVEQYNQFSPIEGMTVNGELTLGENIGDLSGVAMAYKAYIRSLNGKPAPVIDGFTGPQRFFIGYAMSRKGKYKEETTISRLASDPHSPLKYRVNGVYPNIDAFYQAFDVKPGDAMYLPPEQRVKIW</sequence>
<evidence type="ECO:0000256" key="8">
    <source>
        <dbReference type="SAM" id="SignalP"/>
    </source>
</evidence>
<evidence type="ECO:0000313" key="12">
    <source>
        <dbReference type="Proteomes" id="UP001596364"/>
    </source>
</evidence>
<name>A0ABW1XIV7_9ALTE</name>
<evidence type="ECO:0000256" key="5">
    <source>
        <dbReference type="ARBA" id="ARBA00022801"/>
    </source>
</evidence>
<evidence type="ECO:0000256" key="3">
    <source>
        <dbReference type="ARBA" id="ARBA00022670"/>
    </source>
</evidence>
<dbReference type="Proteomes" id="UP001596364">
    <property type="component" value="Unassembled WGS sequence"/>
</dbReference>
<reference evidence="12" key="1">
    <citation type="journal article" date="2019" name="Int. J. Syst. Evol. Microbiol.">
        <title>The Global Catalogue of Microorganisms (GCM) 10K type strain sequencing project: providing services to taxonomists for standard genome sequencing and annotation.</title>
        <authorList>
            <consortium name="The Broad Institute Genomics Platform"/>
            <consortium name="The Broad Institute Genome Sequencing Center for Infectious Disease"/>
            <person name="Wu L."/>
            <person name="Ma J."/>
        </authorList>
    </citation>
    <scope>NUCLEOTIDE SEQUENCE [LARGE SCALE GENOMIC DNA]</scope>
    <source>
        <strain evidence="12">CGMCC 1.16031</strain>
    </source>
</reference>
<evidence type="ECO:0000256" key="1">
    <source>
        <dbReference type="ARBA" id="ARBA00001947"/>
    </source>
</evidence>
<evidence type="ECO:0000259" key="9">
    <source>
        <dbReference type="Pfam" id="PF01431"/>
    </source>
</evidence>
<feature type="domain" description="Peptidase M13 N-terminal" evidence="10">
    <location>
        <begin position="40"/>
        <end position="418"/>
    </location>
</feature>
<evidence type="ECO:0000313" key="11">
    <source>
        <dbReference type="EMBL" id="MFC6439233.1"/>
    </source>
</evidence>
<keyword evidence="7" id="KW-0482">Metalloprotease</keyword>
<accession>A0ABW1XIV7</accession>
<dbReference type="CDD" id="cd08662">
    <property type="entry name" value="M13"/>
    <property type="match status" value="1"/>
</dbReference>
<keyword evidence="4" id="KW-0479">Metal-binding</keyword>
<dbReference type="EMBL" id="JBHSUS010000001">
    <property type="protein sequence ID" value="MFC6439233.1"/>
    <property type="molecule type" value="Genomic_DNA"/>
</dbReference>
<feature type="domain" description="Peptidase M13 C-terminal" evidence="9">
    <location>
        <begin position="470"/>
        <end position="671"/>
    </location>
</feature>
<dbReference type="SUPFAM" id="SSF55486">
    <property type="entry name" value="Metalloproteases ('zincins'), catalytic domain"/>
    <property type="match status" value="1"/>
</dbReference>
<keyword evidence="6" id="KW-0862">Zinc</keyword>
<dbReference type="InterPro" id="IPR018497">
    <property type="entry name" value="Peptidase_M13_C"/>
</dbReference>
<comment type="cofactor">
    <cofactor evidence="1">
        <name>Zn(2+)</name>
        <dbReference type="ChEBI" id="CHEBI:29105"/>
    </cofactor>
</comment>
<evidence type="ECO:0000259" key="10">
    <source>
        <dbReference type="Pfam" id="PF05649"/>
    </source>
</evidence>
<dbReference type="Gene3D" id="3.40.390.10">
    <property type="entry name" value="Collagenase (Catalytic Domain)"/>
    <property type="match status" value="1"/>
</dbReference>
<feature type="chain" id="PRO_5047029435" evidence="8">
    <location>
        <begin position="22"/>
        <end position="674"/>
    </location>
</feature>
<feature type="signal peptide" evidence="8">
    <location>
        <begin position="1"/>
        <end position="21"/>
    </location>
</feature>
<dbReference type="Pfam" id="PF05649">
    <property type="entry name" value="Peptidase_M13_N"/>
    <property type="match status" value="1"/>
</dbReference>
<evidence type="ECO:0000256" key="4">
    <source>
        <dbReference type="ARBA" id="ARBA00022723"/>
    </source>
</evidence>
<dbReference type="PRINTS" id="PR00786">
    <property type="entry name" value="NEPRILYSIN"/>
</dbReference>
<dbReference type="PROSITE" id="PS51885">
    <property type="entry name" value="NEPRILYSIN"/>
    <property type="match status" value="1"/>
</dbReference>
<dbReference type="Gene3D" id="1.10.1380.10">
    <property type="entry name" value="Neutral endopeptidase , domain2"/>
    <property type="match status" value="1"/>
</dbReference>
<keyword evidence="5" id="KW-0378">Hydrolase</keyword>
<gene>
    <name evidence="11" type="ORF">ACFP85_03610</name>
</gene>
<evidence type="ECO:0000256" key="2">
    <source>
        <dbReference type="ARBA" id="ARBA00007357"/>
    </source>
</evidence>
<dbReference type="PANTHER" id="PTHR11733:SF167">
    <property type="entry name" value="FI17812P1-RELATED"/>
    <property type="match status" value="1"/>
</dbReference>
<dbReference type="Pfam" id="PF01431">
    <property type="entry name" value="Peptidase_M13"/>
    <property type="match status" value="1"/>
</dbReference>
<evidence type="ECO:0000256" key="6">
    <source>
        <dbReference type="ARBA" id="ARBA00022833"/>
    </source>
</evidence>
<dbReference type="PANTHER" id="PTHR11733">
    <property type="entry name" value="ZINC METALLOPROTEASE FAMILY M13 NEPRILYSIN-RELATED"/>
    <property type="match status" value="1"/>
</dbReference>
<dbReference type="InterPro" id="IPR008753">
    <property type="entry name" value="Peptidase_M13_N"/>
</dbReference>
<comment type="caution">
    <text evidence="11">The sequence shown here is derived from an EMBL/GenBank/DDBJ whole genome shotgun (WGS) entry which is preliminary data.</text>
</comment>
<dbReference type="RefSeq" id="WP_131257488.1">
    <property type="nucleotide sequence ID" value="NZ_JBHSUS010000001.1"/>
</dbReference>